<feature type="compositionally biased region" description="Polar residues" evidence="1">
    <location>
        <begin position="193"/>
        <end position="203"/>
    </location>
</feature>
<keyword evidence="2" id="KW-0472">Membrane</keyword>
<proteinExistence type="predicted"/>
<evidence type="ECO:0000256" key="1">
    <source>
        <dbReference type="SAM" id="MobiDB-lite"/>
    </source>
</evidence>
<name>A0A6A6R9B1_9PEZI</name>
<feature type="transmembrane region" description="Helical" evidence="2">
    <location>
        <begin position="16"/>
        <end position="37"/>
    </location>
</feature>
<reference evidence="3" key="1">
    <citation type="journal article" date="2020" name="Stud. Mycol.">
        <title>101 Dothideomycetes genomes: a test case for predicting lifestyles and emergence of pathogens.</title>
        <authorList>
            <person name="Haridas S."/>
            <person name="Albert R."/>
            <person name="Binder M."/>
            <person name="Bloem J."/>
            <person name="Labutti K."/>
            <person name="Salamov A."/>
            <person name="Andreopoulos B."/>
            <person name="Baker S."/>
            <person name="Barry K."/>
            <person name="Bills G."/>
            <person name="Bluhm B."/>
            <person name="Cannon C."/>
            <person name="Castanera R."/>
            <person name="Culley D."/>
            <person name="Daum C."/>
            <person name="Ezra D."/>
            <person name="Gonzalez J."/>
            <person name="Henrissat B."/>
            <person name="Kuo A."/>
            <person name="Liang C."/>
            <person name="Lipzen A."/>
            <person name="Lutzoni F."/>
            <person name="Magnuson J."/>
            <person name="Mondo S."/>
            <person name="Nolan M."/>
            <person name="Ohm R."/>
            <person name="Pangilinan J."/>
            <person name="Park H.-J."/>
            <person name="Ramirez L."/>
            <person name="Alfaro M."/>
            <person name="Sun H."/>
            <person name="Tritt A."/>
            <person name="Yoshinaga Y."/>
            <person name="Zwiers L.-H."/>
            <person name="Turgeon B."/>
            <person name="Goodwin S."/>
            <person name="Spatafora J."/>
            <person name="Crous P."/>
            <person name="Grigoriev I."/>
        </authorList>
    </citation>
    <scope>NUCLEOTIDE SEQUENCE</scope>
    <source>
        <strain evidence="3">CBS 269.34</strain>
    </source>
</reference>
<evidence type="ECO:0000313" key="3">
    <source>
        <dbReference type="EMBL" id="KAF2501076.1"/>
    </source>
</evidence>
<keyword evidence="2" id="KW-1133">Transmembrane helix</keyword>
<feature type="region of interest" description="Disordered" evidence="1">
    <location>
        <begin position="97"/>
        <end position="124"/>
    </location>
</feature>
<sequence length="226" mass="24579">MARCKSIFDILDNKTAMAYLATGILVTTLIAFAAMQYMNQTMERMRREVRKGYEQKLADSQAFNQSLVDVSRDLQASMKAQNQALQDTVAHLSGLLSENEPARSERSTEAVWNGATGKDDGEGRSVSSRIKKWLKGSKSVISMQCEDFIVASDAGRNANATESIVKETEEDATADGHIDEGMKAAAKGPLFNDASSTVGTEGSSSRRRTELLSDGEWEIVEAVNGV</sequence>
<dbReference type="AlphaFoldDB" id="A0A6A6R9B1"/>
<evidence type="ECO:0000313" key="4">
    <source>
        <dbReference type="Proteomes" id="UP000799750"/>
    </source>
</evidence>
<dbReference type="Proteomes" id="UP000799750">
    <property type="component" value="Unassembled WGS sequence"/>
</dbReference>
<keyword evidence="2" id="KW-0812">Transmembrane</keyword>
<gene>
    <name evidence="3" type="ORF">BU16DRAFT_555583</name>
</gene>
<organism evidence="3 4">
    <name type="scientific">Lophium mytilinum</name>
    <dbReference type="NCBI Taxonomy" id="390894"/>
    <lineage>
        <taxon>Eukaryota</taxon>
        <taxon>Fungi</taxon>
        <taxon>Dikarya</taxon>
        <taxon>Ascomycota</taxon>
        <taxon>Pezizomycotina</taxon>
        <taxon>Dothideomycetes</taxon>
        <taxon>Pleosporomycetidae</taxon>
        <taxon>Mytilinidiales</taxon>
        <taxon>Mytilinidiaceae</taxon>
        <taxon>Lophium</taxon>
    </lineage>
</organism>
<evidence type="ECO:0000256" key="2">
    <source>
        <dbReference type="SAM" id="Phobius"/>
    </source>
</evidence>
<feature type="region of interest" description="Disordered" evidence="1">
    <location>
        <begin position="187"/>
        <end position="210"/>
    </location>
</feature>
<dbReference type="EMBL" id="MU004182">
    <property type="protein sequence ID" value="KAF2501076.1"/>
    <property type="molecule type" value="Genomic_DNA"/>
</dbReference>
<keyword evidence="4" id="KW-1185">Reference proteome</keyword>
<protein>
    <submittedName>
        <fullName evidence="3">Uncharacterized protein</fullName>
    </submittedName>
</protein>
<accession>A0A6A6R9B1</accession>